<dbReference type="GO" id="GO:0005506">
    <property type="term" value="F:iron ion binding"/>
    <property type="evidence" value="ECO:0007669"/>
    <property type="project" value="InterPro"/>
</dbReference>
<keyword evidence="10" id="KW-1185">Reference proteome</keyword>
<gene>
    <name evidence="9" type="ORF">DM02DRAFT_686037</name>
</gene>
<feature type="signal peptide" evidence="8">
    <location>
        <begin position="1"/>
        <end position="18"/>
    </location>
</feature>
<keyword evidence="7" id="KW-0503">Monooxygenase</keyword>
<keyword evidence="4" id="KW-0479">Metal-binding</keyword>
<dbReference type="PANTHER" id="PTHR24287:SF1">
    <property type="entry name" value="P450, PUTATIVE (EUROFUNG)-RELATED"/>
    <property type="match status" value="1"/>
</dbReference>
<feature type="chain" id="PRO_5016027118" description="Cytochrome P450" evidence="8">
    <location>
        <begin position="19"/>
        <end position="165"/>
    </location>
</feature>
<proteinExistence type="inferred from homology"/>
<evidence type="ECO:0000256" key="7">
    <source>
        <dbReference type="ARBA" id="ARBA00023033"/>
    </source>
</evidence>
<keyword evidence="6" id="KW-0408">Iron</keyword>
<reference evidence="9 10" key="1">
    <citation type="journal article" date="2018" name="Sci. Rep.">
        <title>Comparative genomics provides insights into the lifestyle and reveals functional heterogeneity of dark septate endophytic fungi.</title>
        <authorList>
            <person name="Knapp D.G."/>
            <person name="Nemeth J.B."/>
            <person name="Barry K."/>
            <person name="Hainaut M."/>
            <person name="Henrissat B."/>
            <person name="Johnson J."/>
            <person name="Kuo A."/>
            <person name="Lim J.H.P."/>
            <person name="Lipzen A."/>
            <person name="Nolan M."/>
            <person name="Ohm R.A."/>
            <person name="Tamas L."/>
            <person name="Grigoriev I.V."/>
            <person name="Spatafora J.W."/>
            <person name="Nagy L.G."/>
            <person name="Kovacs G.M."/>
        </authorList>
    </citation>
    <scope>NUCLEOTIDE SEQUENCE [LARGE SCALE GENOMIC DNA]</scope>
    <source>
        <strain evidence="9 10">DSE2036</strain>
    </source>
</reference>
<dbReference type="EMBL" id="KZ806776">
    <property type="protein sequence ID" value="PVH90061.1"/>
    <property type="molecule type" value="Genomic_DNA"/>
</dbReference>
<dbReference type="STRING" id="97972.A0A2V1CWN4"/>
<sequence>MHLAAFLAFWSLTVLVLSKVVQHILDNRRHRSLSRSWGCKPVPDYTPGDPFGIYNLYLTIEAAYNHYLPEFMFDRVKTVSQREGRSVTTFRNMIAGSENIFTCEPQNIQAVLATQFKDFEFGAIRNGSFRPLLGHGIFATDGKEWEHSRAMLRPQFARDQINDLE</sequence>
<comment type="similarity">
    <text evidence="2">Belongs to the cytochrome P450 family.</text>
</comment>
<name>A0A2V1CWN4_9PLEO</name>
<dbReference type="Proteomes" id="UP000244855">
    <property type="component" value="Unassembled WGS sequence"/>
</dbReference>
<feature type="non-terminal residue" evidence="9">
    <location>
        <position position="165"/>
    </location>
</feature>
<dbReference type="InterPro" id="IPR047146">
    <property type="entry name" value="Cyt_P450_E_CYP52_fungi"/>
</dbReference>
<evidence type="ECO:0008006" key="11">
    <source>
        <dbReference type="Google" id="ProtNLM"/>
    </source>
</evidence>
<evidence type="ECO:0000256" key="5">
    <source>
        <dbReference type="ARBA" id="ARBA00023002"/>
    </source>
</evidence>
<evidence type="ECO:0000256" key="6">
    <source>
        <dbReference type="ARBA" id="ARBA00023004"/>
    </source>
</evidence>
<dbReference type="GO" id="GO:0020037">
    <property type="term" value="F:heme binding"/>
    <property type="evidence" value="ECO:0007669"/>
    <property type="project" value="InterPro"/>
</dbReference>
<evidence type="ECO:0000313" key="10">
    <source>
        <dbReference type="Proteomes" id="UP000244855"/>
    </source>
</evidence>
<evidence type="ECO:0000256" key="2">
    <source>
        <dbReference type="ARBA" id="ARBA00010617"/>
    </source>
</evidence>
<organism evidence="9 10">
    <name type="scientific">Periconia macrospinosa</name>
    <dbReference type="NCBI Taxonomy" id="97972"/>
    <lineage>
        <taxon>Eukaryota</taxon>
        <taxon>Fungi</taxon>
        <taxon>Dikarya</taxon>
        <taxon>Ascomycota</taxon>
        <taxon>Pezizomycotina</taxon>
        <taxon>Dothideomycetes</taxon>
        <taxon>Pleosporomycetidae</taxon>
        <taxon>Pleosporales</taxon>
        <taxon>Massarineae</taxon>
        <taxon>Periconiaceae</taxon>
        <taxon>Periconia</taxon>
    </lineage>
</organism>
<protein>
    <recommendedName>
        <fullName evidence="11">Cytochrome P450</fullName>
    </recommendedName>
</protein>
<dbReference type="GO" id="GO:0016705">
    <property type="term" value="F:oxidoreductase activity, acting on paired donors, with incorporation or reduction of molecular oxygen"/>
    <property type="evidence" value="ECO:0007669"/>
    <property type="project" value="InterPro"/>
</dbReference>
<keyword evidence="3" id="KW-0349">Heme</keyword>
<dbReference type="AlphaFoldDB" id="A0A2V1CWN4"/>
<comment type="cofactor">
    <cofactor evidence="1">
        <name>heme</name>
        <dbReference type="ChEBI" id="CHEBI:30413"/>
    </cofactor>
</comment>
<dbReference type="Gene3D" id="1.10.630.10">
    <property type="entry name" value="Cytochrome P450"/>
    <property type="match status" value="1"/>
</dbReference>
<evidence type="ECO:0000256" key="8">
    <source>
        <dbReference type="SAM" id="SignalP"/>
    </source>
</evidence>
<keyword evidence="5" id="KW-0560">Oxidoreductase</keyword>
<evidence type="ECO:0000256" key="1">
    <source>
        <dbReference type="ARBA" id="ARBA00001971"/>
    </source>
</evidence>
<keyword evidence="8" id="KW-0732">Signal</keyword>
<dbReference type="SUPFAM" id="SSF48264">
    <property type="entry name" value="Cytochrome P450"/>
    <property type="match status" value="1"/>
</dbReference>
<accession>A0A2V1CWN4</accession>
<dbReference type="GO" id="GO:0004497">
    <property type="term" value="F:monooxygenase activity"/>
    <property type="evidence" value="ECO:0007669"/>
    <property type="project" value="UniProtKB-KW"/>
</dbReference>
<dbReference type="OrthoDB" id="1470350at2759"/>
<dbReference type="PANTHER" id="PTHR24287">
    <property type="entry name" value="P450, PUTATIVE (EUROFUNG)-RELATED"/>
    <property type="match status" value="1"/>
</dbReference>
<evidence type="ECO:0000256" key="3">
    <source>
        <dbReference type="ARBA" id="ARBA00022617"/>
    </source>
</evidence>
<evidence type="ECO:0000313" key="9">
    <source>
        <dbReference type="EMBL" id="PVH90061.1"/>
    </source>
</evidence>
<dbReference type="InterPro" id="IPR036396">
    <property type="entry name" value="Cyt_P450_sf"/>
</dbReference>
<evidence type="ECO:0000256" key="4">
    <source>
        <dbReference type="ARBA" id="ARBA00022723"/>
    </source>
</evidence>